<gene>
    <name evidence="1" type="ORF">FMM06_15130</name>
</gene>
<dbReference type="Proteomes" id="UP000317894">
    <property type="component" value="Unassembled WGS sequence"/>
</dbReference>
<accession>A0A552U9V3</accession>
<evidence type="ECO:0000313" key="1">
    <source>
        <dbReference type="EMBL" id="TRW14988.1"/>
    </source>
</evidence>
<keyword evidence="2" id="KW-1185">Reference proteome</keyword>
<dbReference type="EMBL" id="VJWA01000002">
    <property type="protein sequence ID" value="TRW14988.1"/>
    <property type="molecule type" value="Genomic_DNA"/>
</dbReference>
<dbReference type="RefSeq" id="WP_144335157.1">
    <property type="nucleotide sequence ID" value="NZ_VJWA01000002.1"/>
</dbReference>
<evidence type="ECO:0000313" key="2">
    <source>
        <dbReference type="Proteomes" id="UP000317894"/>
    </source>
</evidence>
<name>A0A552U9V3_9SPHN</name>
<dbReference type="OrthoDB" id="7429032at2"/>
<dbReference type="AlphaFoldDB" id="A0A552U9V3"/>
<organism evidence="1 2">
    <name type="scientific">Glacieibacterium frigidum</name>
    <dbReference type="NCBI Taxonomy" id="2593303"/>
    <lineage>
        <taxon>Bacteria</taxon>
        <taxon>Pseudomonadati</taxon>
        <taxon>Pseudomonadota</taxon>
        <taxon>Alphaproteobacteria</taxon>
        <taxon>Sphingomonadales</taxon>
        <taxon>Sphingosinicellaceae</taxon>
        <taxon>Glacieibacterium</taxon>
    </lineage>
</organism>
<sequence>MLPIDSLVVLSGTGLLALSIVTAVAAWSWRGWLELQHHRFEHGATGPRAQDLPAVGARIDLADMKERIKKLEAIAAGVDM</sequence>
<comment type="caution">
    <text evidence="1">The sequence shown here is derived from an EMBL/GenBank/DDBJ whole genome shotgun (WGS) entry which is preliminary data.</text>
</comment>
<protein>
    <submittedName>
        <fullName evidence="1">Uncharacterized protein</fullName>
    </submittedName>
</protein>
<reference evidence="1 2" key="1">
    <citation type="submission" date="2019-07" db="EMBL/GenBank/DDBJ databases">
        <title>Novel species isolated from glacier.</title>
        <authorList>
            <person name="Liu Q."/>
            <person name="Xin Y.-H."/>
        </authorList>
    </citation>
    <scope>NUCLEOTIDE SEQUENCE [LARGE SCALE GENOMIC DNA]</scope>
    <source>
        <strain evidence="1 2">LB1R16</strain>
    </source>
</reference>
<proteinExistence type="predicted"/>